<gene>
    <name evidence="1" type="ORF">AVDCRST_MAG30-2752</name>
</gene>
<name>A0A6J4T884_9ACTN</name>
<dbReference type="EMBL" id="CADCVS010000357">
    <property type="protein sequence ID" value="CAA9515776.1"/>
    <property type="molecule type" value="Genomic_DNA"/>
</dbReference>
<reference evidence="1" key="1">
    <citation type="submission" date="2020-02" db="EMBL/GenBank/DDBJ databases">
        <authorList>
            <person name="Meier V. D."/>
        </authorList>
    </citation>
    <scope>NUCLEOTIDE SEQUENCE</scope>
    <source>
        <strain evidence="1">AVDCRST_MAG30</strain>
    </source>
</reference>
<sequence>MYAGLAAPPTEQVVHAQEHGRIVFQYRRGLPEAQLRQLVSLYEESPEHVLLVENATQMPCDVAATAWGQGVLCPRLTDRSFDALRAFRDAYRDKGPETVA</sequence>
<organism evidence="1">
    <name type="scientific">uncultured Solirubrobacteraceae bacterium</name>
    <dbReference type="NCBI Taxonomy" id="1162706"/>
    <lineage>
        <taxon>Bacteria</taxon>
        <taxon>Bacillati</taxon>
        <taxon>Actinomycetota</taxon>
        <taxon>Thermoleophilia</taxon>
        <taxon>Solirubrobacterales</taxon>
        <taxon>Solirubrobacteraceae</taxon>
        <taxon>environmental samples</taxon>
    </lineage>
</organism>
<dbReference type="Pfam" id="PF11303">
    <property type="entry name" value="DUF3105"/>
    <property type="match status" value="1"/>
</dbReference>
<protein>
    <submittedName>
        <fullName evidence="1">Uncharacterized protein</fullName>
    </submittedName>
</protein>
<proteinExistence type="predicted"/>
<dbReference type="InterPro" id="IPR021454">
    <property type="entry name" value="DUF3105"/>
</dbReference>
<dbReference type="AlphaFoldDB" id="A0A6J4T884"/>
<evidence type="ECO:0000313" key="1">
    <source>
        <dbReference type="EMBL" id="CAA9515776.1"/>
    </source>
</evidence>
<accession>A0A6J4T884</accession>